<protein>
    <submittedName>
        <fullName evidence="2">Uncharacterized protein</fullName>
    </submittedName>
</protein>
<keyword evidence="3" id="KW-1185">Reference proteome</keyword>
<feature type="compositionally biased region" description="Low complexity" evidence="1">
    <location>
        <begin position="636"/>
        <end position="645"/>
    </location>
</feature>
<feature type="compositionally biased region" description="Pro residues" evidence="1">
    <location>
        <begin position="663"/>
        <end position="672"/>
    </location>
</feature>
<feature type="region of interest" description="Disordered" evidence="1">
    <location>
        <begin position="384"/>
        <end position="431"/>
    </location>
</feature>
<sequence length="765" mass="79699">MVKEYGTGTVLYAALLKDFTLDDMQASPHPPPPRTSPPSVPPLDALPSISSPGLVSPGQCLVERTYTAGSSGPGTSNSSHVSAAGDYSTHPPTTSTTSPTLTQLETELETAVDEACSKHKAVHLIGAAAQPPSLAAPADGSSSHHNLSSGGSGSNNAANQGVGIGGYPVPTTITSSYRKKTKLTLLNPMSFLMRRRSWQASSLLSDSAKARNAKDLPGDFDPGIIYGTRHLDCSNAPKRGQNEAVRPPVNGRSISPLPTVSPLMDPNNKLLKVEVVADDAGRKSGVYGREGRGSGGYNCTPAVPTRAAPEPLRVPTTNPPPIEDSHKPGVVESGALPSSTGPTTQISRASSVMSSNEGDLDDEKPRGVTLVDLPLSLPHHLMTNSSRFSLEESSAAESNKEEPEEPYNDYDDDGDRDVLPAMNPEPAAMQPEQPSLLQRLGNPRVLDLNSDSDFDKLEQGDGIAGYGDDDDDLYFDDGIILNNLTVQSSANNPDQEEGGVENPGALSGIGGGYESDYTADWGSPSGYHSIDDDEYEPEDADDSMVAEANAETLAYDAEFYGQEFGFYPILRPISKRSESSYRNSLVFPVSSSRPLSATVPAGEDIGSLTSSNSGGGGITLEQLMRLRRDAWGGSNGSLRSSRGSGTHSPVPANSSLLAQGATSPPPQMPPPGFAGGGVVGAPPGLSHAGKNAMLPTKTSLEDVGLPPPSEVATTESGSRYGRSTTDSSYASAVGFPIGDCEVMDAEDGNGLSCESGMEGVGGEDV</sequence>
<evidence type="ECO:0000313" key="3">
    <source>
        <dbReference type="Proteomes" id="UP000244722"/>
    </source>
</evidence>
<dbReference type="Proteomes" id="UP000244722">
    <property type="component" value="Unassembled WGS sequence"/>
</dbReference>
<comment type="caution">
    <text evidence="2">The sequence shown here is derived from an EMBL/GenBank/DDBJ whole genome shotgun (WGS) entry which is preliminary data.</text>
</comment>
<feature type="region of interest" description="Disordered" evidence="1">
    <location>
        <begin position="65"/>
        <end position="101"/>
    </location>
</feature>
<dbReference type="AlphaFoldDB" id="A0A2T6ZN13"/>
<evidence type="ECO:0000313" key="2">
    <source>
        <dbReference type="EMBL" id="PUU76880.1"/>
    </source>
</evidence>
<gene>
    <name evidence="2" type="ORF">B9Z19DRAFT_1109209</name>
</gene>
<dbReference type="OrthoDB" id="5408302at2759"/>
<feature type="compositionally biased region" description="Polar residues" evidence="1">
    <location>
        <begin position="711"/>
        <end position="730"/>
    </location>
</feature>
<name>A0A2T6ZN13_TUBBO</name>
<dbReference type="EMBL" id="NESQ01000171">
    <property type="protein sequence ID" value="PUU76880.1"/>
    <property type="molecule type" value="Genomic_DNA"/>
</dbReference>
<feature type="region of interest" description="Disordered" evidence="1">
    <location>
        <begin position="631"/>
        <end position="732"/>
    </location>
</feature>
<feature type="region of interest" description="Disordered" evidence="1">
    <location>
        <begin position="446"/>
        <end position="469"/>
    </location>
</feature>
<feature type="region of interest" description="Disordered" evidence="1">
    <location>
        <begin position="232"/>
        <end position="261"/>
    </location>
</feature>
<feature type="compositionally biased region" description="Acidic residues" evidence="1">
    <location>
        <begin position="402"/>
        <end position="415"/>
    </location>
</feature>
<dbReference type="STRING" id="42251.A0A2T6ZN13"/>
<feature type="region of interest" description="Disordered" evidence="1">
    <location>
        <begin position="286"/>
        <end position="366"/>
    </location>
</feature>
<accession>A0A2T6ZN13</accession>
<feature type="compositionally biased region" description="Low complexity" evidence="1">
    <location>
        <begin position="385"/>
        <end position="397"/>
    </location>
</feature>
<feature type="region of interest" description="Disordered" evidence="1">
    <location>
        <begin position="23"/>
        <end position="47"/>
    </location>
</feature>
<feature type="compositionally biased region" description="Low complexity" evidence="1">
    <location>
        <begin position="88"/>
        <end position="101"/>
    </location>
</feature>
<feature type="compositionally biased region" description="Polar residues" evidence="1">
    <location>
        <begin position="651"/>
        <end position="662"/>
    </location>
</feature>
<feature type="region of interest" description="Disordered" evidence="1">
    <location>
        <begin position="744"/>
        <end position="765"/>
    </location>
</feature>
<feature type="compositionally biased region" description="Polar residues" evidence="1">
    <location>
        <begin position="67"/>
        <end position="81"/>
    </location>
</feature>
<feature type="compositionally biased region" description="Pro residues" evidence="1">
    <location>
        <begin position="28"/>
        <end position="41"/>
    </location>
</feature>
<organism evidence="2 3">
    <name type="scientific">Tuber borchii</name>
    <name type="common">White truffle</name>
    <dbReference type="NCBI Taxonomy" id="42251"/>
    <lineage>
        <taxon>Eukaryota</taxon>
        <taxon>Fungi</taxon>
        <taxon>Dikarya</taxon>
        <taxon>Ascomycota</taxon>
        <taxon>Pezizomycotina</taxon>
        <taxon>Pezizomycetes</taxon>
        <taxon>Pezizales</taxon>
        <taxon>Tuberaceae</taxon>
        <taxon>Tuber</taxon>
    </lineage>
</organism>
<proteinExistence type="predicted"/>
<reference evidence="2 3" key="1">
    <citation type="submission" date="2017-04" db="EMBL/GenBank/DDBJ databases">
        <title>Draft genome sequence of Tuber borchii Vittad., a whitish edible truffle.</title>
        <authorList>
            <consortium name="DOE Joint Genome Institute"/>
            <person name="Murat C."/>
            <person name="Kuo A."/>
            <person name="Barry K.W."/>
            <person name="Clum A."/>
            <person name="Dockter R.B."/>
            <person name="Fauchery L."/>
            <person name="Iotti M."/>
            <person name="Kohler A."/>
            <person name="Labutti K."/>
            <person name="Lindquist E.A."/>
            <person name="Lipzen A."/>
            <person name="Ohm R.A."/>
            <person name="Wang M."/>
            <person name="Grigoriev I.V."/>
            <person name="Zambonelli A."/>
            <person name="Martin F.M."/>
        </authorList>
    </citation>
    <scope>NUCLEOTIDE SEQUENCE [LARGE SCALE GENOMIC DNA]</scope>
    <source>
        <strain evidence="2 3">Tbo3840</strain>
    </source>
</reference>
<feature type="region of interest" description="Disordered" evidence="1">
    <location>
        <begin position="132"/>
        <end position="159"/>
    </location>
</feature>
<feature type="compositionally biased region" description="Polar residues" evidence="1">
    <location>
        <begin position="336"/>
        <end position="357"/>
    </location>
</feature>
<feature type="compositionally biased region" description="Acidic residues" evidence="1">
    <location>
        <begin position="531"/>
        <end position="542"/>
    </location>
</feature>
<feature type="region of interest" description="Disordered" evidence="1">
    <location>
        <begin position="489"/>
        <end position="542"/>
    </location>
</feature>
<evidence type="ECO:0000256" key="1">
    <source>
        <dbReference type="SAM" id="MobiDB-lite"/>
    </source>
</evidence>